<name>A0ACB9N0F1_9MYRT</name>
<evidence type="ECO:0000313" key="2">
    <source>
        <dbReference type="Proteomes" id="UP001057402"/>
    </source>
</evidence>
<keyword evidence="2" id="KW-1185">Reference proteome</keyword>
<proteinExistence type="predicted"/>
<dbReference type="EMBL" id="CM042887">
    <property type="protein sequence ID" value="KAI4329980.1"/>
    <property type="molecule type" value="Genomic_DNA"/>
</dbReference>
<evidence type="ECO:0000313" key="1">
    <source>
        <dbReference type="EMBL" id="KAI4329980.1"/>
    </source>
</evidence>
<comment type="caution">
    <text evidence="1">The sequence shown here is derived from an EMBL/GenBank/DDBJ whole genome shotgun (WGS) entry which is preliminary data.</text>
</comment>
<gene>
    <name evidence="1" type="ORF">MLD38_028298</name>
</gene>
<reference evidence="2" key="1">
    <citation type="journal article" date="2023" name="Front. Plant Sci.">
        <title>Chromosomal-level genome assembly of Melastoma candidum provides insights into trichome evolution.</title>
        <authorList>
            <person name="Zhong Y."/>
            <person name="Wu W."/>
            <person name="Sun C."/>
            <person name="Zou P."/>
            <person name="Liu Y."/>
            <person name="Dai S."/>
            <person name="Zhou R."/>
        </authorList>
    </citation>
    <scope>NUCLEOTIDE SEQUENCE [LARGE SCALE GENOMIC DNA]</scope>
</reference>
<dbReference type="Proteomes" id="UP001057402">
    <property type="component" value="Chromosome 8"/>
</dbReference>
<sequence>MVFGWNRGRRWSADRASRKKHEGDRRGGLLEIVVPGHFVCPISLEMMKDPVTLSSGIAYDRDSIERWLEDGNFTCPVTNLVLRSFDLIPNHAIRRMIQDWCTENCCSRIPTPRVPITPYEATEVLAGISDAALQGDSFTCLELVRRIQDWGRDSERNRRCITVNGGATSLASAFAQFAAASSCTENSDTELMEALRSALNWMFPLCSEARRHLGSPAALHCMVQYLKNGNLSVKRDAILALKEVCSDSQNALALTKVEGVHEILLQFVKHPIHPTFTKASLSIMFCLITSSDKQSRRLVGLGAVATVLESLVDTDKSLSEKALGVLNGLTGCEEGMREAYSNSLTVPLIVKKILRVSELATMYSVNILLNLCRHEGNGKSMMMEALQVGAFQKLLVLLQLGCGNETKEKGTKLLKLMNPYRDEMECIESVDFKNIERSF</sequence>
<protein>
    <submittedName>
        <fullName evidence="1">Uncharacterized protein</fullName>
    </submittedName>
</protein>
<organism evidence="1 2">
    <name type="scientific">Melastoma candidum</name>
    <dbReference type="NCBI Taxonomy" id="119954"/>
    <lineage>
        <taxon>Eukaryota</taxon>
        <taxon>Viridiplantae</taxon>
        <taxon>Streptophyta</taxon>
        <taxon>Embryophyta</taxon>
        <taxon>Tracheophyta</taxon>
        <taxon>Spermatophyta</taxon>
        <taxon>Magnoliopsida</taxon>
        <taxon>eudicotyledons</taxon>
        <taxon>Gunneridae</taxon>
        <taxon>Pentapetalae</taxon>
        <taxon>rosids</taxon>
        <taxon>malvids</taxon>
        <taxon>Myrtales</taxon>
        <taxon>Melastomataceae</taxon>
        <taxon>Melastomatoideae</taxon>
        <taxon>Melastomateae</taxon>
        <taxon>Melastoma</taxon>
    </lineage>
</organism>
<accession>A0ACB9N0F1</accession>